<dbReference type="EMBL" id="CP102381">
    <property type="protein sequence ID" value="WEJ62052.1"/>
    <property type="molecule type" value="Genomic_DNA"/>
</dbReference>
<keyword evidence="5 16" id="KW-0121">Carboxypeptidase</keyword>
<proteinExistence type="inferred from homology"/>
<dbReference type="EC" id="3.4.16.4" evidence="16"/>
<feature type="active site" description="Acyl-ester intermediate" evidence="16">
    <location>
        <position position="374"/>
    </location>
</feature>
<comment type="function">
    <text evidence="16">Catalyzes cross-linking of the peptidoglycan cell wall at the division septum.</text>
</comment>
<evidence type="ECO:0000256" key="7">
    <source>
        <dbReference type="ARBA" id="ARBA00022692"/>
    </source>
</evidence>
<keyword evidence="20" id="KW-1185">Reference proteome</keyword>
<gene>
    <name evidence="16" type="primary">ftsI</name>
    <name evidence="19" type="ORF">NR989_08495</name>
</gene>
<comment type="similarity">
    <text evidence="16">Belongs to the transpeptidase family. FtsI subfamily.</text>
</comment>
<evidence type="ECO:0000256" key="14">
    <source>
        <dbReference type="ARBA" id="ARBA00023306"/>
    </source>
</evidence>
<keyword evidence="3 16" id="KW-0997">Cell inner membrane</keyword>
<dbReference type="PANTHER" id="PTHR30627:SF1">
    <property type="entry name" value="PEPTIDOGLYCAN D,D-TRANSPEPTIDASE FTSI"/>
    <property type="match status" value="1"/>
</dbReference>
<feature type="domain" description="Penicillin-binding protein dimerisation" evidence="18">
    <location>
        <begin position="50"/>
        <end position="284"/>
    </location>
</feature>
<dbReference type="Proteomes" id="UP001222275">
    <property type="component" value="Chromosome"/>
</dbReference>
<dbReference type="HAMAP" id="MF_02080">
    <property type="entry name" value="FtsI_transpept"/>
    <property type="match status" value="1"/>
</dbReference>
<comment type="pathway">
    <text evidence="16">Cell wall biogenesis; peptidoglycan biosynthesis.</text>
</comment>
<organism evidence="19 20">
    <name type="scientific">Thiomicrorhabdus lithotrophica</name>
    <dbReference type="NCBI Taxonomy" id="2949997"/>
    <lineage>
        <taxon>Bacteria</taxon>
        <taxon>Pseudomonadati</taxon>
        <taxon>Pseudomonadota</taxon>
        <taxon>Gammaproteobacteria</taxon>
        <taxon>Thiotrichales</taxon>
        <taxon>Piscirickettsiaceae</taxon>
        <taxon>Thiomicrorhabdus</taxon>
    </lineage>
</organism>
<keyword evidence="12 16" id="KW-0472">Membrane</keyword>
<keyword evidence="10 16" id="KW-0573">Peptidoglycan synthesis</keyword>
<sequence length="643" mass="71451">MLKIRRDSVVFALIFLGFVAIGVRAFYVQVVKTEFLQAEGDKRQIRTIAIPAPRGEIYDRNGELLALSTPMASVWVDAKVIIAHETNYHKFLDLLGLTDSQLNALAKQNRYKKLSFIRQLSDKKLVEKIAELELPGTYTKYVGLSYDNGSHHIEVNKLLPSIWVDMRVINRYRYTPSRLAAVLGTDRLSILNKIYKYPKRRFLYLKRGVIPDVAEKIDDMRLTGVYTQGEYRRYFPSGESSANLIGFTNIDDQGQEGIELAYNDWLRGEPGKKQVVKDRAGHVVDFVKDVKAAKPGNPMTLSIDQNLQYVAYKALKKVMIEHQARGASSVILDAKTGEILSMVSLPGFNPNDPSQRRGQGVKNRVVADLLEPGSTIKPFIVAKALDDGLIDLETKIDTSPGWIRIQGNRISDTHNHKTITPLEVIKKSSNVGTSKIALKMKAEKQRDFWASIGIGQESGLFLPGEALGYLKPAHEWTDTDQASASFGYGFSTNLLDLAHSYLLFSNQGEMLPLSLIKLSEPPKGKALIKPEVANEVLRMMETVVAKGGTAPKAQIPGYRVAGKTGTVHKTKSRGGYKENTYYALFAGIVPVSNPDMIMAVVVDEPSRGVYYGGAVAAPAFKEVMEEALRIRNIAPDQIEPEKH</sequence>
<keyword evidence="9 16" id="KW-0133">Cell shape</keyword>
<feature type="domain" description="Penicillin-binding protein transpeptidase" evidence="17">
    <location>
        <begin position="329"/>
        <end position="625"/>
    </location>
</feature>
<dbReference type="SUPFAM" id="SSF56519">
    <property type="entry name" value="Penicillin binding protein dimerisation domain"/>
    <property type="match status" value="2"/>
</dbReference>
<dbReference type="Pfam" id="PF03717">
    <property type="entry name" value="PBP_dimer"/>
    <property type="match status" value="1"/>
</dbReference>
<keyword evidence="6 16" id="KW-0645">Protease</keyword>
<dbReference type="Gene3D" id="3.40.710.10">
    <property type="entry name" value="DD-peptidase/beta-lactamase superfamily"/>
    <property type="match status" value="1"/>
</dbReference>
<keyword evidence="7 16" id="KW-0812">Transmembrane</keyword>
<evidence type="ECO:0000256" key="4">
    <source>
        <dbReference type="ARBA" id="ARBA00022618"/>
    </source>
</evidence>
<dbReference type="InterPro" id="IPR036138">
    <property type="entry name" value="PBP_dimer_sf"/>
</dbReference>
<keyword evidence="14 16" id="KW-0131">Cell cycle</keyword>
<keyword evidence="11 16" id="KW-1133">Transmembrane helix</keyword>
<comment type="catalytic activity">
    <reaction evidence="16">
        <text>Preferential cleavage: (Ac)2-L-Lys-D-Ala-|-D-Ala. Also transpeptidation of peptidyl-alanyl moieties that are N-acyl substituents of D-alanine.</text>
        <dbReference type="EC" id="3.4.16.4"/>
    </reaction>
</comment>
<evidence type="ECO:0000256" key="1">
    <source>
        <dbReference type="ARBA" id="ARBA00004370"/>
    </source>
</evidence>
<evidence type="ECO:0000256" key="6">
    <source>
        <dbReference type="ARBA" id="ARBA00022670"/>
    </source>
</evidence>
<dbReference type="Gene3D" id="3.30.450.330">
    <property type="match status" value="1"/>
</dbReference>
<evidence type="ECO:0000256" key="3">
    <source>
        <dbReference type="ARBA" id="ARBA00022519"/>
    </source>
</evidence>
<evidence type="ECO:0000256" key="10">
    <source>
        <dbReference type="ARBA" id="ARBA00022984"/>
    </source>
</evidence>
<evidence type="ECO:0000256" key="8">
    <source>
        <dbReference type="ARBA" id="ARBA00022801"/>
    </source>
</evidence>
<evidence type="ECO:0000256" key="9">
    <source>
        <dbReference type="ARBA" id="ARBA00022960"/>
    </source>
</evidence>
<dbReference type="InterPro" id="IPR001460">
    <property type="entry name" value="PCN-bd_Tpept"/>
</dbReference>
<keyword evidence="15 16" id="KW-0961">Cell wall biogenesis/degradation</keyword>
<evidence type="ECO:0000256" key="15">
    <source>
        <dbReference type="ARBA" id="ARBA00023316"/>
    </source>
</evidence>
<keyword evidence="2 16" id="KW-1003">Cell membrane</keyword>
<keyword evidence="4 16" id="KW-0132">Cell division</keyword>
<evidence type="ECO:0000313" key="19">
    <source>
        <dbReference type="EMBL" id="WEJ62052.1"/>
    </source>
</evidence>
<dbReference type="InterPro" id="IPR005311">
    <property type="entry name" value="PBP_dimer"/>
</dbReference>
<evidence type="ECO:0000256" key="2">
    <source>
        <dbReference type="ARBA" id="ARBA00022475"/>
    </source>
</evidence>
<evidence type="ECO:0000256" key="16">
    <source>
        <dbReference type="HAMAP-Rule" id="MF_02080"/>
    </source>
</evidence>
<dbReference type="Gene3D" id="3.90.1310.10">
    <property type="entry name" value="Penicillin-binding protein 2a (Domain 2)"/>
    <property type="match status" value="2"/>
</dbReference>
<dbReference type="SUPFAM" id="SSF56601">
    <property type="entry name" value="beta-lactamase/transpeptidase-like"/>
    <property type="match status" value="1"/>
</dbReference>
<keyword evidence="8 16" id="KW-0378">Hydrolase</keyword>
<evidence type="ECO:0000259" key="18">
    <source>
        <dbReference type="Pfam" id="PF03717"/>
    </source>
</evidence>
<evidence type="ECO:0000256" key="12">
    <source>
        <dbReference type="ARBA" id="ARBA00023136"/>
    </source>
</evidence>
<dbReference type="InterPro" id="IPR012338">
    <property type="entry name" value="Beta-lactam/transpept-like"/>
</dbReference>
<evidence type="ECO:0000256" key="5">
    <source>
        <dbReference type="ARBA" id="ARBA00022645"/>
    </source>
</evidence>
<dbReference type="Pfam" id="PF00905">
    <property type="entry name" value="Transpeptidase"/>
    <property type="match status" value="1"/>
</dbReference>
<evidence type="ECO:0000313" key="20">
    <source>
        <dbReference type="Proteomes" id="UP001222275"/>
    </source>
</evidence>
<dbReference type="InterPro" id="IPR037532">
    <property type="entry name" value="FtsI_transpept"/>
</dbReference>
<accession>A0ABY8C939</accession>
<dbReference type="InterPro" id="IPR050515">
    <property type="entry name" value="Beta-lactam/transpept"/>
</dbReference>
<name>A0ABY8C939_9GAMM</name>
<evidence type="ECO:0000256" key="13">
    <source>
        <dbReference type="ARBA" id="ARBA00023210"/>
    </source>
</evidence>
<keyword evidence="13 16" id="KW-0717">Septation</keyword>
<evidence type="ECO:0000259" key="17">
    <source>
        <dbReference type="Pfam" id="PF00905"/>
    </source>
</evidence>
<comment type="subcellular location">
    <subcellularLocation>
        <location evidence="1">Membrane</location>
    </subcellularLocation>
</comment>
<dbReference type="RefSeq" id="WP_275594309.1">
    <property type="nucleotide sequence ID" value="NZ_CP102381.1"/>
</dbReference>
<protein>
    <recommendedName>
        <fullName evidence="16">Peptidoglycan D,D-transpeptidase FtsI</fullName>
        <ecNumber evidence="16">3.4.16.4</ecNumber>
    </recommendedName>
    <alternativeName>
        <fullName evidence="16">Penicillin-binding protein 3</fullName>
        <shortName evidence="16">PBP-3</shortName>
    </alternativeName>
</protein>
<dbReference type="PANTHER" id="PTHR30627">
    <property type="entry name" value="PEPTIDOGLYCAN D,D-TRANSPEPTIDASE"/>
    <property type="match status" value="1"/>
</dbReference>
<evidence type="ECO:0000256" key="11">
    <source>
        <dbReference type="ARBA" id="ARBA00022989"/>
    </source>
</evidence>
<reference evidence="19 20" key="1">
    <citation type="submission" date="2022-06" db="EMBL/GenBank/DDBJ databases">
        <title>Thiomicrohabdus sp. nov, an obligately chemolithoautotrophic, sulfur-oxidizing bacterium isolated from beach of Guanyin Mountain. Amoy.</title>
        <authorList>
            <person name="Zhu H."/>
        </authorList>
    </citation>
    <scope>NUCLEOTIDE SEQUENCE [LARGE SCALE GENOMIC DNA]</scope>
    <source>
        <strain evidence="19 20">XGS-01</strain>
    </source>
</reference>